<gene>
    <name evidence="4" type="ordered locus">M5M_12200</name>
</gene>
<protein>
    <submittedName>
        <fullName evidence="4">Thiol-disulfide isomerase-like protein</fullName>
    </submittedName>
</protein>
<keyword evidence="1" id="KW-0676">Redox-active center</keyword>
<dbReference type="CDD" id="cd02966">
    <property type="entry name" value="TlpA_like_family"/>
    <property type="match status" value="1"/>
</dbReference>
<keyword evidence="2" id="KW-0732">Signal</keyword>
<dbReference type="KEGG" id="saga:M5M_12200"/>
<dbReference type="Gene3D" id="3.40.30.10">
    <property type="entry name" value="Glutaredoxin"/>
    <property type="match status" value="1"/>
</dbReference>
<dbReference type="InterPro" id="IPR000866">
    <property type="entry name" value="AhpC/TSA"/>
</dbReference>
<dbReference type="InterPro" id="IPR036249">
    <property type="entry name" value="Thioredoxin-like_sf"/>
</dbReference>
<dbReference type="HOGENOM" id="CLU_042529_11_2_6"/>
<dbReference type="GO" id="GO:0016209">
    <property type="term" value="F:antioxidant activity"/>
    <property type="evidence" value="ECO:0007669"/>
    <property type="project" value="InterPro"/>
</dbReference>
<dbReference type="AlphaFoldDB" id="K4KN03"/>
<keyword evidence="5" id="KW-1185">Reference proteome</keyword>
<dbReference type="RefSeq" id="WP_015047764.1">
    <property type="nucleotide sequence ID" value="NC_018868.3"/>
</dbReference>
<dbReference type="PROSITE" id="PS51352">
    <property type="entry name" value="THIOREDOXIN_2"/>
    <property type="match status" value="1"/>
</dbReference>
<organism evidence="4 5">
    <name type="scientific">Simiduia agarivorans (strain DSM 21679 / JCM 13881 / BCRC 17597 / SA1)</name>
    <dbReference type="NCBI Taxonomy" id="1117647"/>
    <lineage>
        <taxon>Bacteria</taxon>
        <taxon>Pseudomonadati</taxon>
        <taxon>Pseudomonadota</taxon>
        <taxon>Gammaproteobacteria</taxon>
        <taxon>Cellvibrionales</taxon>
        <taxon>Cellvibrionaceae</taxon>
        <taxon>Simiduia</taxon>
    </lineage>
</organism>
<dbReference type="Proteomes" id="UP000000466">
    <property type="component" value="Chromosome"/>
</dbReference>
<evidence type="ECO:0000259" key="3">
    <source>
        <dbReference type="PROSITE" id="PS51352"/>
    </source>
</evidence>
<feature type="domain" description="Thioredoxin" evidence="3">
    <location>
        <begin position="21"/>
        <end position="161"/>
    </location>
</feature>
<evidence type="ECO:0000313" key="5">
    <source>
        <dbReference type="Proteomes" id="UP000000466"/>
    </source>
</evidence>
<evidence type="ECO:0000256" key="2">
    <source>
        <dbReference type="SAM" id="SignalP"/>
    </source>
</evidence>
<dbReference type="SUPFAM" id="SSF52833">
    <property type="entry name" value="Thioredoxin-like"/>
    <property type="match status" value="1"/>
</dbReference>
<dbReference type="GO" id="GO:0016853">
    <property type="term" value="F:isomerase activity"/>
    <property type="evidence" value="ECO:0007669"/>
    <property type="project" value="UniProtKB-KW"/>
</dbReference>
<dbReference type="OrthoDB" id="9799347at2"/>
<dbReference type="InterPro" id="IPR050553">
    <property type="entry name" value="Thioredoxin_ResA/DsbE_sf"/>
</dbReference>
<dbReference type="PROSITE" id="PS00194">
    <property type="entry name" value="THIOREDOXIN_1"/>
    <property type="match status" value="1"/>
</dbReference>
<dbReference type="PANTHER" id="PTHR42852">
    <property type="entry name" value="THIOL:DISULFIDE INTERCHANGE PROTEIN DSBE"/>
    <property type="match status" value="1"/>
</dbReference>
<dbReference type="EMBL" id="CP003746">
    <property type="protein sequence ID" value="AFU99600.1"/>
    <property type="molecule type" value="Genomic_DNA"/>
</dbReference>
<dbReference type="PANTHER" id="PTHR42852:SF17">
    <property type="entry name" value="THIOREDOXIN-LIKE PROTEIN HI_1115"/>
    <property type="match status" value="1"/>
</dbReference>
<dbReference type="GO" id="GO:0015036">
    <property type="term" value="F:disulfide oxidoreductase activity"/>
    <property type="evidence" value="ECO:0007669"/>
    <property type="project" value="UniProtKB-ARBA"/>
</dbReference>
<dbReference type="InterPro" id="IPR017937">
    <property type="entry name" value="Thioredoxin_CS"/>
</dbReference>
<reference evidence="4 5" key="1">
    <citation type="journal article" date="2013" name="Genome Announc.">
        <title>Complete genome sequence of Simiduia agarivorans SA1(T), a marine bacterium able to degrade a variety of polysaccharides.</title>
        <authorList>
            <person name="Lin S.Y."/>
            <person name="Shieh W.Y."/>
            <person name="Chen J.S."/>
            <person name="Tang S.L."/>
        </authorList>
    </citation>
    <scope>NUCLEOTIDE SEQUENCE [LARGE SCALE GENOMIC DNA]</scope>
    <source>
        <strain evidence="5">DSM 21679 / JCM 13881 / BCRC 17597 / SA1</strain>
    </source>
</reference>
<accession>K4KN03</accession>
<feature type="signal peptide" evidence="2">
    <location>
        <begin position="1"/>
        <end position="19"/>
    </location>
</feature>
<name>K4KN03_SIMAS</name>
<dbReference type="STRING" id="1117647.M5M_12200"/>
<dbReference type="eggNOG" id="COG0526">
    <property type="taxonomic scope" value="Bacteria"/>
</dbReference>
<sequence>MLKKMLILGTLLFSGLALASGELSGPAPDFTLKSRDGKNIRLSDLRGQVVMLNFWASWCGPCRQEMPILDDLYKRYGKAGFTLLGVNVEQDSSLGEKYLKDTPVNFPILWDPTSKVSQMYNVDAMPSTVMIDRDGNMRYLHRGYKPGYEKDYKKQIKELIRE</sequence>
<proteinExistence type="predicted"/>
<dbReference type="Pfam" id="PF00578">
    <property type="entry name" value="AhpC-TSA"/>
    <property type="match status" value="1"/>
</dbReference>
<evidence type="ECO:0000313" key="4">
    <source>
        <dbReference type="EMBL" id="AFU99600.1"/>
    </source>
</evidence>
<dbReference type="InterPro" id="IPR013766">
    <property type="entry name" value="Thioredoxin_domain"/>
</dbReference>
<evidence type="ECO:0000256" key="1">
    <source>
        <dbReference type="ARBA" id="ARBA00023284"/>
    </source>
</evidence>
<feature type="chain" id="PRO_5003880818" evidence="2">
    <location>
        <begin position="20"/>
        <end position="162"/>
    </location>
</feature>